<keyword evidence="2" id="KW-1185">Reference proteome</keyword>
<reference evidence="1" key="2">
    <citation type="submission" date="2020-09" db="EMBL/GenBank/DDBJ databases">
        <authorList>
            <person name="Sun Q."/>
            <person name="Ohkuma M."/>
        </authorList>
    </citation>
    <scope>NUCLEOTIDE SEQUENCE</scope>
    <source>
        <strain evidence="1">JCM 31311</strain>
    </source>
</reference>
<evidence type="ECO:0000313" key="2">
    <source>
        <dbReference type="Proteomes" id="UP000603865"/>
    </source>
</evidence>
<dbReference type="Gene3D" id="3.40.190.10">
    <property type="entry name" value="Periplasmic binding protein-like II"/>
    <property type="match status" value="1"/>
</dbReference>
<dbReference type="SUPFAM" id="SSF53850">
    <property type="entry name" value="Periplasmic binding protein-like II"/>
    <property type="match status" value="1"/>
</dbReference>
<reference evidence="1" key="1">
    <citation type="journal article" date="2014" name="Int. J. Syst. Evol. Microbiol.">
        <title>Complete genome sequence of Corynebacterium casei LMG S-19264T (=DSM 44701T), isolated from a smear-ripened cheese.</title>
        <authorList>
            <consortium name="US DOE Joint Genome Institute (JGI-PGF)"/>
            <person name="Walter F."/>
            <person name="Albersmeier A."/>
            <person name="Kalinowski J."/>
            <person name="Ruckert C."/>
        </authorList>
    </citation>
    <scope>NUCLEOTIDE SEQUENCE</scope>
    <source>
        <strain evidence="1">JCM 31311</strain>
    </source>
</reference>
<dbReference type="Proteomes" id="UP000603865">
    <property type="component" value="Unassembled WGS sequence"/>
</dbReference>
<dbReference type="AlphaFoldDB" id="A0A918CGG0"/>
<proteinExistence type="predicted"/>
<name>A0A918CGG0_9DEIO</name>
<evidence type="ECO:0008006" key="3">
    <source>
        <dbReference type="Google" id="ProtNLM"/>
    </source>
</evidence>
<organism evidence="1 2">
    <name type="scientific">Deinococcus ruber</name>
    <dbReference type="NCBI Taxonomy" id="1848197"/>
    <lineage>
        <taxon>Bacteria</taxon>
        <taxon>Thermotogati</taxon>
        <taxon>Deinococcota</taxon>
        <taxon>Deinococci</taxon>
        <taxon>Deinococcales</taxon>
        <taxon>Deinococcaceae</taxon>
        <taxon>Deinococcus</taxon>
    </lineage>
</organism>
<evidence type="ECO:0000313" key="1">
    <source>
        <dbReference type="EMBL" id="GGR22646.1"/>
    </source>
</evidence>
<sequence length="329" mass="33380">MLAGSSRAAPLSPVPPPSPPIPLLSLPEAPLQVVGSTPTWAGTAVFANLPPQDAAAELYAGRADVVLGTLPLPAPPAGIDAPVAVPVGVFAVSVVYQLPGVALRLDIPALCALLGGQISVWNAPALHALNPGVTLPALPVLLSARVARNGVSLAVAGSCVKAGIWPASQLKSNWTARTAFARATLGAQKSDLNIPGALALFSPLDVPPGAQVALLRSPGGTFVPPRSELGLSGPRLPGAPPLLPLDPFGALHATDAVGAYPLRGLIWASVLPHQAYRGRTVQRAQQILSLLDALRGSTGHGLAGLPLNAWSSVRLRYGSALVVPAISPP</sequence>
<protein>
    <recommendedName>
        <fullName evidence="3">PBP domain-containing protein</fullName>
    </recommendedName>
</protein>
<gene>
    <name evidence="1" type="ORF">GCM10008957_38340</name>
</gene>
<dbReference type="EMBL" id="BMQL01000029">
    <property type="protein sequence ID" value="GGR22646.1"/>
    <property type="molecule type" value="Genomic_DNA"/>
</dbReference>
<accession>A0A918CGG0</accession>
<comment type="caution">
    <text evidence="1">The sequence shown here is derived from an EMBL/GenBank/DDBJ whole genome shotgun (WGS) entry which is preliminary data.</text>
</comment>